<comment type="caution">
    <text evidence="2">The sequence shown here is derived from an EMBL/GenBank/DDBJ whole genome shotgun (WGS) entry which is preliminary data.</text>
</comment>
<organism evidence="2 3">
    <name type="scientific">Mucilaginibacter antarcticus</name>
    <dbReference type="NCBI Taxonomy" id="1855725"/>
    <lineage>
        <taxon>Bacteria</taxon>
        <taxon>Pseudomonadati</taxon>
        <taxon>Bacteroidota</taxon>
        <taxon>Sphingobacteriia</taxon>
        <taxon>Sphingobacteriales</taxon>
        <taxon>Sphingobacteriaceae</taxon>
        <taxon>Mucilaginibacter</taxon>
    </lineage>
</organism>
<sequence>MHPKTLKSFTLFCCLFLLCSLKVEAQKIIPVDSSKAMTLRVDPSNAMGGVVSDFFTEVNYVPLETTDESLFGSIAQLEVVDDYYIILDHNTHSILIFTKTGKFHAKIKSVQGSGSNYIWDFCVNKWTKHIIFTKDGYKTLSYADYDGKVVKSVKLQREDQAKDEISTSHYYFISPDKAISTGWYNKMDSTDKYWKTYSKSLIHYSNDDHKVYAQGLGFKDEEANIADEIISSGLGPLTASGTDSVYFYSKPYTNTIYSVTPNTIKLSYKFIFPYFSSLPMDFITNKEYDKKRYEYFQKHNDAIFCVSNTFASGDNLIFRTATWGSGNKEDNLIYNLKTGTLIAYKHIAQDEKSYHLAIYDQATYNSFEGLLASTNGKLYSSISSLGMFKAHEAAAEQKAQYPPVLADYFKKGSRKDNPVILELKLKNDL</sequence>
<keyword evidence="1" id="KW-0732">Signal</keyword>
<name>A0ABW5XPE1_9SPHI</name>
<reference evidence="3" key="1">
    <citation type="journal article" date="2019" name="Int. J. Syst. Evol. Microbiol.">
        <title>The Global Catalogue of Microorganisms (GCM) 10K type strain sequencing project: providing services to taxonomists for standard genome sequencing and annotation.</title>
        <authorList>
            <consortium name="The Broad Institute Genomics Platform"/>
            <consortium name="The Broad Institute Genome Sequencing Center for Infectious Disease"/>
            <person name="Wu L."/>
            <person name="Ma J."/>
        </authorList>
    </citation>
    <scope>NUCLEOTIDE SEQUENCE [LARGE SCALE GENOMIC DNA]</scope>
    <source>
        <strain evidence="3">KCTC 52232</strain>
    </source>
</reference>
<evidence type="ECO:0000313" key="2">
    <source>
        <dbReference type="EMBL" id="MFD2864588.1"/>
    </source>
</evidence>
<dbReference type="Pfam" id="PF17170">
    <property type="entry name" value="DUF5128"/>
    <property type="match status" value="1"/>
</dbReference>
<dbReference type="Proteomes" id="UP001597601">
    <property type="component" value="Unassembled WGS sequence"/>
</dbReference>
<feature type="signal peptide" evidence="1">
    <location>
        <begin position="1"/>
        <end position="25"/>
    </location>
</feature>
<keyword evidence="3" id="KW-1185">Reference proteome</keyword>
<dbReference type="EMBL" id="JBHUON010000007">
    <property type="protein sequence ID" value="MFD2864588.1"/>
    <property type="molecule type" value="Genomic_DNA"/>
</dbReference>
<evidence type="ECO:0000313" key="3">
    <source>
        <dbReference type="Proteomes" id="UP001597601"/>
    </source>
</evidence>
<feature type="chain" id="PRO_5047423682" evidence="1">
    <location>
        <begin position="26"/>
        <end position="429"/>
    </location>
</feature>
<accession>A0ABW5XPE1</accession>
<dbReference type="RefSeq" id="WP_377125318.1">
    <property type="nucleotide sequence ID" value="NZ_JBHUON010000007.1"/>
</dbReference>
<gene>
    <name evidence="2" type="ORF">ACFSYC_07775</name>
</gene>
<protein>
    <submittedName>
        <fullName evidence="2">6-bladed beta-propeller</fullName>
    </submittedName>
</protein>
<evidence type="ECO:0000256" key="1">
    <source>
        <dbReference type="SAM" id="SignalP"/>
    </source>
</evidence>
<proteinExistence type="predicted"/>